<dbReference type="GO" id="GO:0003700">
    <property type="term" value="F:DNA-binding transcription factor activity"/>
    <property type="evidence" value="ECO:0007669"/>
    <property type="project" value="TreeGrafter"/>
</dbReference>
<comment type="caution">
    <text evidence="4">The sequence shown here is derived from an EMBL/GenBank/DDBJ whole genome shotgun (WGS) entry which is preliminary data.</text>
</comment>
<keyword evidence="1 2" id="KW-0238">DNA-binding</keyword>
<dbReference type="InterPro" id="IPR050109">
    <property type="entry name" value="HTH-type_TetR-like_transc_reg"/>
</dbReference>
<feature type="domain" description="HTH tetR-type" evidence="3">
    <location>
        <begin position="8"/>
        <end position="68"/>
    </location>
</feature>
<feature type="DNA-binding region" description="H-T-H motif" evidence="2">
    <location>
        <begin position="31"/>
        <end position="50"/>
    </location>
</feature>
<dbReference type="PRINTS" id="PR00455">
    <property type="entry name" value="HTHTETR"/>
</dbReference>
<gene>
    <name evidence="4" type="ORF">C0184_12120</name>
</gene>
<dbReference type="AlphaFoldDB" id="A0A2J6X0E7"/>
<dbReference type="GO" id="GO:0000976">
    <property type="term" value="F:transcription cis-regulatory region binding"/>
    <property type="evidence" value="ECO:0007669"/>
    <property type="project" value="TreeGrafter"/>
</dbReference>
<organism evidence="4 5">
    <name type="scientific">Chloroflexus aggregans</name>
    <dbReference type="NCBI Taxonomy" id="152260"/>
    <lineage>
        <taxon>Bacteria</taxon>
        <taxon>Bacillati</taxon>
        <taxon>Chloroflexota</taxon>
        <taxon>Chloroflexia</taxon>
        <taxon>Chloroflexales</taxon>
        <taxon>Chloroflexineae</taxon>
        <taxon>Chloroflexaceae</taxon>
        <taxon>Chloroflexus</taxon>
    </lineage>
</organism>
<evidence type="ECO:0000256" key="1">
    <source>
        <dbReference type="ARBA" id="ARBA00023125"/>
    </source>
</evidence>
<reference evidence="4 5" key="1">
    <citation type="submission" date="2018-01" db="EMBL/GenBank/DDBJ databases">
        <title>Metagenomic assembled genomes from two thermal pools in the Uzon Caldera, Kamchatka, Russia.</title>
        <authorList>
            <person name="Wilkins L."/>
            <person name="Ettinger C."/>
        </authorList>
    </citation>
    <scope>NUCLEOTIDE SEQUENCE [LARGE SCALE GENOMIC DNA]</scope>
    <source>
        <strain evidence="4">ZAV-02</strain>
    </source>
</reference>
<proteinExistence type="predicted"/>
<dbReference type="Proteomes" id="UP000243376">
    <property type="component" value="Unassembled WGS sequence"/>
</dbReference>
<dbReference type="InterPro" id="IPR041490">
    <property type="entry name" value="KstR2_TetR_C"/>
</dbReference>
<dbReference type="PANTHER" id="PTHR30055:SF237">
    <property type="entry name" value="TRANSCRIPTIONAL REPRESSOR MCE3R"/>
    <property type="match status" value="1"/>
</dbReference>
<dbReference type="Gene3D" id="1.10.357.10">
    <property type="entry name" value="Tetracycline Repressor, domain 2"/>
    <property type="match status" value="1"/>
</dbReference>
<evidence type="ECO:0000256" key="2">
    <source>
        <dbReference type="PROSITE-ProRule" id="PRU00335"/>
    </source>
</evidence>
<dbReference type="InterPro" id="IPR009057">
    <property type="entry name" value="Homeodomain-like_sf"/>
</dbReference>
<dbReference type="SUPFAM" id="SSF48498">
    <property type="entry name" value="Tetracyclin repressor-like, C-terminal domain"/>
    <property type="match status" value="1"/>
</dbReference>
<dbReference type="InterPro" id="IPR001647">
    <property type="entry name" value="HTH_TetR"/>
</dbReference>
<protein>
    <submittedName>
        <fullName evidence="4">TetR/AcrR family transcriptional regulator</fullName>
    </submittedName>
</protein>
<dbReference type="PROSITE" id="PS50977">
    <property type="entry name" value="HTH_TETR_2"/>
    <property type="match status" value="1"/>
</dbReference>
<evidence type="ECO:0000313" key="4">
    <source>
        <dbReference type="EMBL" id="PMP77240.1"/>
    </source>
</evidence>
<dbReference type="Pfam" id="PF17932">
    <property type="entry name" value="TetR_C_24"/>
    <property type="match status" value="1"/>
</dbReference>
<dbReference type="EMBL" id="PNIQ01000810">
    <property type="protein sequence ID" value="PMP77240.1"/>
    <property type="molecule type" value="Genomic_DNA"/>
</dbReference>
<dbReference type="Pfam" id="PF00440">
    <property type="entry name" value="TetR_N"/>
    <property type="match status" value="1"/>
</dbReference>
<accession>A0A2J6X0E7</accession>
<dbReference type="PANTHER" id="PTHR30055">
    <property type="entry name" value="HTH-TYPE TRANSCRIPTIONAL REGULATOR RUTR"/>
    <property type="match status" value="1"/>
</dbReference>
<sequence length="198" mass="22165">MVRQQSSDKIRDRIIKEAARLIVTYGYDGIAMREIAEAVGLSKAGLYHHFRDKEELLIAVLTNWSNEMATLAETAGREPTVRAQLTALVRGLFQQAPAQRALVRLSNQDMPRLSESARHNVTQCYINGLIGPITQMIKTGIERGELRPVDPKLATWLLLGLLYPFFHIEQAMVDDSSTALADLIITTFFDGLSQPQSR</sequence>
<evidence type="ECO:0000313" key="5">
    <source>
        <dbReference type="Proteomes" id="UP000243376"/>
    </source>
</evidence>
<name>A0A2J6X0E7_9CHLR</name>
<evidence type="ECO:0000259" key="3">
    <source>
        <dbReference type="PROSITE" id="PS50977"/>
    </source>
</evidence>
<dbReference type="SUPFAM" id="SSF46689">
    <property type="entry name" value="Homeodomain-like"/>
    <property type="match status" value="1"/>
</dbReference>
<dbReference type="InterPro" id="IPR036271">
    <property type="entry name" value="Tet_transcr_reg_TetR-rel_C_sf"/>
</dbReference>
<dbReference type="Gene3D" id="1.10.10.60">
    <property type="entry name" value="Homeodomain-like"/>
    <property type="match status" value="1"/>
</dbReference>